<dbReference type="InterPro" id="IPR007848">
    <property type="entry name" value="Small_mtfrase_dom"/>
</dbReference>
<dbReference type="EMBL" id="BSPP01000008">
    <property type="protein sequence ID" value="GLS87507.1"/>
    <property type="molecule type" value="Genomic_DNA"/>
</dbReference>
<dbReference type="InterPro" id="IPR046977">
    <property type="entry name" value="RsmC/RlmG"/>
</dbReference>
<reference evidence="5 6" key="1">
    <citation type="journal article" date="2014" name="Int. J. Syst. Evol. Microbiol.">
        <title>Complete genome sequence of Corynebacterium casei LMG S-19264T (=DSM 44701T), isolated from a smear-ripened cheese.</title>
        <authorList>
            <consortium name="US DOE Joint Genome Institute (JGI-PGF)"/>
            <person name="Walter F."/>
            <person name="Albersmeier A."/>
            <person name="Kalinowski J."/>
            <person name="Ruckert C."/>
        </authorList>
    </citation>
    <scope>NUCLEOTIDE SEQUENCE [LARGE SCALE GENOMIC DNA]</scope>
    <source>
        <strain evidence="5 6">NBRC 111766</strain>
    </source>
</reference>
<name>A0AA37U098_9RHOB</name>
<protein>
    <submittedName>
        <fullName evidence="5">MFS transporter</fullName>
    </submittedName>
</protein>
<dbReference type="Pfam" id="PF05175">
    <property type="entry name" value="MTS"/>
    <property type="match status" value="1"/>
</dbReference>
<comment type="caution">
    <text evidence="5">The sequence shown here is derived from an EMBL/GenBank/DDBJ whole genome shotgun (WGS) entry which is preliminary data.</text>
</comment>
<dbReference type="InterPro" id="IPR029063">
    <property type="entry name" value="SAM-dependent_MTases_sf"/>
</dbReference>
<evidence type="ECO:0000313" key="6">
    <source>
        <dbReference type="Proteomes" id="UP001157355"/>
    </source>
</evidence>
<evidence type="ECO:0000256" key="1">
    <source>
        <dbReference type="ARBA" id="ARBA00022603"/>
    </source>
</evidence>
<evidence type="ECO:0000259" key="4">
    <source>
        <dbReference type="Pfam" id="PF05175"/>
    </source>
</evidence>
<proteinExistence type="predicted"/>
<keyword evidence="3" id="KW-0949">S-adenosyl-L-methionine</keyword>
<evidence type="ECO:0000256" key="2">
    <source>
        <dbReference type="ARBA" id="ARBA00022679"/>
    </source>
</evidence>
<dbReference type="CDD" id="cd02440">
    <property type="entry name" value="AdoMet_MTases"/>
    <property type="match status" value="1"/>
</dbReference>
<dbReference type="RefSeq" id="WP_284325689.1">
    <property type="nucleotide sequence ID" value="NZ_BSPP01000008.1"/>
</dbReference>
<evidence type="ECO:0000256" key="3">
    <source>
        <dbReference type="ARBA" id="ARBA00022691"/>
    </source>
</evidence>
<evidence type="ECO:0000313" key="5">
    <source>
        <dbReference type="EMBL" id="GLS87507.1"/>
    </source>
</evidence>
<keyword evidence="6" id="KW-1185">Reference proteome</keyword>
<dbReference type="SUPFAM" id="SSF53335">
    <property type="entry name" value="S-adenosyl-L-methionine-dependent methyltransferases"/>
    <property type="match status" value="1"/>
</dbReference>
<dbReference type="GO" id="GO:0032259">
    <property type="term" value="P:methylation"/>
    <property type="evidence" value="ECO:0007669"/>
    <property type="project" value="UniProtKB-KW"/>
</dbReference>
<dbReference type="Proteomes" id="UP001157355">
    <property type="component" value="Unassembled WGS sequence"/>
</dbReference>
<accession>A0AA37U098</accession>
<keyword evidence="2" id="KW-0808">Transferase</keyword>
<gene>
    <name evidence="5" type="ORF">GCM10010873_24810</name>
</gene>
<feature type="domain" description="Methyltransferase small" evidence="4">
    <location>
        <begin position="162"/>
        <end position="325"/>
    </location>
</feature>
<dbReference type="GO" id="GO:0008757">
    <property type="term" value="F:S-adenosylmethionine-dependent methyltransferase activity"/>
    <property type="evidence" value="ECO:0007669"/>
    <property type="project" value="InterPro"/>
</dbReference>
<organism evidence="5 6">
    <name type="scientific">Cypionkella aquatica</name>
    <dbReference type="NCBI Taxonomy" id="1756042"/>
    <lineage>
        <taxon>Bacteria</taxon>
        <taxon>Pseudomonadati</taxon>
        <taxon>Pseudomonadota</taxon>
        <taxon>Alphaproteobacteria</taxon>
        <taxon>Rhodobacterales</taxon>
        <taxon>Paracoccaceae</taxon>
        <taxon>Cypionkella</taxon>
    </lineage>
</organism>
<dbReference type="PANTHER" id="PTHR47816:SF4">
    <property type="entry name" value="RIBOSOMAL RNA SMALL SUBUNIT METHYLTRANSFERASE C"/>
    <property type="match status" value="1"/>
</dbReference>
<dbReference type="PANTHER" id="PTHR47816">
    <property type="entry name" value="RIBOSOMAL RNA SMALL SUBUNIT METHYLTRANSFERASE C"/>
    <property type="match status" value="1"/>
</dbReference>
<keyword evidence="1" id="KW-0489">Methyltransferase</keyword>
<dbReference type="AlphaFoldDB" id="A0AA37U098"/>
<dbReference type="Gene3D" id="3.40.50.150">
    <property type="entry name" value="Vaccinia Virus protein VP39"/>
    <property type="match status" value="2"/>
</dbReference>
<sequence length="334" mass="35505">MRSARLELALQSGALVLPAAGDILVLRPRAGDDLSALPQDRVVVKTGFKPDHDYFAAQGYRMQSTAPAAPVPAQTSPVALAIVCVPRAKAEARALLAEAMAADLIVVDGQKTDGVETLLKDCKALGLQVGEALSKAHGKLALITPAPALAAWTAQPSVVAGDFKTLPAVFSADGPDRGSELLVAALPVKLGNRVADLGAGWGYLSRAILSRDGVKELDLVEAEADALTCAQLNIPDPRARFHWADATSFKPARFWDAVVMNPPFHTAREADANLGMGFIKAAQRGLSPSGSLYMVANRHLPYDKLLVTLFKQVEEIGGDKSFRVVRASYPIRTR</sequence>